<evidence type="ECO:0000313" key="11">
    <source>
        <dbReference type="Proteomes" id="UP001149009"/>
    </source>
</evidence>
<keyword evidence="6 8" id="KW-0460">Magnesium</keyword>
<keyword evidence="11" id="KW-1185">Reference proteome</keyword>
<keyword evidence="3 8" id="KW-0540">Nuclease</keyword>
<dbReference type="Proteomes" id="UP001149009">
    <property type="component" value="Unassembled WGS sequence"/>
</dbReference>
<comment type="similarity">
    <text evidence="7 8">Belongs to the PINc/VapC protein family.</text>
</comment>
<dbReference type="InterPro" id="IPR002716">
    <property type="entry name" value="PIN_dom"/>
</dbReference>
<name>A0A9X2X754_9HYPH</name>
<evidence type="ECO:0000256" key="6">
    <source>
        <dbReference type="ARBA" id="ARBA00022842"/>
    </source>
</evidence>
<keyword evidence="4 8" id="KW-0479">Metal-binding</keyword>
<organism evidence="10 11">
    <name type="scientific">Chelativorans petroleitrophicus</name>
    <dbReference type="NCBI Taxonomy" id="2975484"/>
    <lineage>
        <taxon>Bacteria</taxon>
        <taxon>Pseudomonadati</taxon>
        <taxon>Pseudomonadota</taxon>
        <taxon>Alphaproteobacteria</taxon>
        <taxon>Hyphomicrobiales</taxon>
        <taxon>Phyllobacteriaceae</taxon>
        <taxon>Chelativorans</taxon>
    </lineage>
</organism>
<evidence type="ECO:0000256" key="5">
    <source>
        <dbReference type="ARBA" id="ARBA00022801"/>
    </source>
</evidence>
<reference evidence="10" key="1">
    <citation type="submission" date="2022-08" db="EMBL/GenBank/DDBJ databases">
        <title>Chelativorans sichuanense sp. nov., a paraffin oil-degrading bacterium isolated from a mixture of oil-based drill cuttings and paddy soil.</title>
        <authorList>
            <person name="Yu J."/>
            <person name="Liu H."/>
            <person name="Chen Q."/>
        </authorList>
    </citation>
    <scope>NUCLEOTIDE SEQUENCE</scope>
    <source>
        <strain evidence="10">SCAU 2101</strain>
    </source>
</reference>
<gene>
    <name evidence="8" type="primary">vapC</name>
    <name evidence="10" type="ORF">NYR54_06010</name>
</gene>
<dbReference type="GO" id="GO:0016787">
    <property type="term" value="F:hydrolase activity"/>
    <property type="evidence" value="ECO:0007669"/>
    <property type="project" value="UniProtKB-KW"/>
</dbReference>
<evidence type="ECO:0000256" key="2">
    <source>
        <dbReference type="ARBA" id="ARBA00022649"/>
    </source>
</evidence>
<accession>A0A9X2X754</accession>
<sequence>MSRFLLDSNVISAAIRNPGGSVDEALRSHSSDEIGTGIVVKGEILYDLKKNGNVRGRERLDILLQAIPAWPLEDPADDLYGDLRAWAERQRKSMGPNDLWIAAHALALDATLVSDDKGFTGVPGLKLENWVRA</sequence>
<dbReference type="SUPFAM" id="SSF88723">
    <property type="entry name" value="PIN domain-like"/>
    <property type="match status" value="1"/>
</dbReference>
<proteinExistence type="inferred from homology"/>
<feature type="binding site" evidence="8">
    <location>
        <position position="98"/>
    </location>
    <ligand>
        <name>Mg(2+)</name>
        <dbReference type="ChEBI" id="CHEBI:18420"/>
    </ligand>
</feature>
<protein>
    <recommendedName>
        <fullName evidence="8">Ribonuclease VapC</fullName>
        <shortName evidence="8">RNase VapC</shortName>
        <ecNumber evidence="8">3.1.-.-</ecNumber>
    </recommendedName>
    <alternativeName>
        <fullName evidence="8">Toxin VapC</fullName>
    </alternativeName>
</protein>
<evidence type="ECO:0000313" key="10">
    <source>
        <dbReference type="EMBL" id="MCT8989848.1"/>
    </source>
</evidence>
<keyword evidence="8" id="KW-0800">Toxin</keyword>
<dbReference type="InterPro" id="IPR050556">
    <property type="entry name" value="Type_II_TA_system_RNase"/>
</dbReference>
<feature type="domain" description="PIN" evidence="9">
    <location>
        <begin position="5"/>
        <end position="123"/>
    </location>
</feature>
<dbReference type="EMBL" id="JAODNV010000006">
    <property type="protein sequence ID" value="MCT8989848.1"/>
    <property type="molecule type" value="Genomic_DNA"/>
</dbReference>
<evidence type="ECO:0000259" key="9">
    <source>
        <dbReference type="Pfam" id="PF01850"/>
    </source>
</evidence>
<dbReference type="EC" id="3.1.-.-" evidence="8"/>
<evidence type="ECO:0000256" key="1">
    <source>
        <dbReference type="ARBA" id="ARBA00001946"/>
    </source>
</evidence>
<keyword evidence="5 8" id="KW-0378">Hydrolase</keyword>
<dbReference type="GO" id="GO:0004540">
    <property type="term" value="F:RNA nuclease activity"/>
    <property type="evidence" value="ECO:0007669"/>
    <property type="project" value="InterPro"/>
</dbReference>
<dbReference type="AlphaFoldDB" id="A0A9X2X754"/>
<evidence type="ECO:0000256" key="7">
    <source>
        <dbReference type="ARBA" id="ARBA00038093"/>
    </source>
</evidence>
<comment type="function">
    <text evidence="8">Toxic component of a toxin-antitoxin (TA) system. An RNase.</text>
</comment>
<evidence type="ECO:0000256" key="3">
    <source>
        <dbReference type="ARBA" id="ARBA00022722"/>
    </source>
</evidence>
<dbReference type="InterPro" id="IPR022907">
    <property type="entry name" value="VapC_family"/>
</dbReference>
<dbReference type="InterPro" id="IPR029060">
    <property type="entry name" value="PIN-like_dom_sf"/>
</dbReference>
<evidence type="ECO:0000256" key="4">
    <source>
        <dbReference type="ARBA" id="ARBA00022723"/>
    </source>
</evidence>
<keyword evidence="2 8" id="KW-1277">Toxin-antitoxin system</keyword>
<dbReference type="Pfam" id="PF01850">
    <property type="entry name" value="PIN"/>
    <property type="match status" value="1"/>
</dbReference>
<dbReference type="PANTHER" id="PTHR33653">
    <property type="entry name" value="RIBONUCLEASE VAPC2"/>
    <property type="match status" value="1"/>
</dbReference>
<comment type="cofactor">
    <cofactor evidence="1 8">
        <name>Mg(2+)</name>
        <dbReference type="ChEBI" id="CHEBI:18420"/>
    </cofactor>
</comment>
<dbReference type="HAMAP" id="MF_00265">
    <property type="entry name" value="VapC_Nob1"/>
    <property type="match status" value="1"/>
</dbReference>
<evidence type="ECO:0000256" key="8">
    <source>
        <dbReference type="HAMAP-Rule" id="MF_00265"/>
    </source>
</evidence>
<feature type="binding site" evidence="8">
    <location>
        <position position="7"/>
    </location>
    <ligand>
        <name>Mg(2+)</name>
        <dbReference type="ChEBI" id="CHEBI:18420"/>
    </ligand>
</feature>
<dbReference type="Gene3D" id="3.40.50.1010">
    <property type="entry name" value="5'-nuclease"/>
    <property type="match status" value="1"/>
</dbReference>
<dbReference type="GO" id="GO:0090729">
    <property type="term" value="F:toxin activity"/>
    <property type="evidence" value="ECO:0007669"/>
    <property type="project" value="UniProtKB-KW"/>
</dbReference>
<comment type="caution">
    <text evidence="10">The sequence shown here is derived from an EMBL/GenBank/DDBJ whole genome shotgun (WGS) entry which is preliminary data.</text>
</comment>
<dbReference type="RefSeq" id="WP_261514691.1">
    <property type="nucleotide sequence ID" value="NZ_JAODNV010000006.1"/>
</dbReference>
<dbReference type="GO" id="GO:0000287">
    <property type="term" value="F:magnesium ion binding"/>
    <property type="evidence" value="ECO:0007669"/>
    <property type="project" value="UniProtKB-UniRule"/>
</dbReference>
<dbReference type="PANTHER" id="PTHR33653:SF1">
    <property type="entry name" value="RIBONUCLEASE VAPC2"/>
    <property type="match status" value="1"/>
</dbReference>